<dbReference type="PANTHER" id="PTHR46480">
    <property type="entry name" value="F20B24.22"/>
    <property type="match status" value="1"/>
</dbReference>
<keyword evidence="2" id="KW-0813">Transport</keyword>
<evidence type="ECO:0000313" key="10">
    <source>
        <dbReference type="EMBL" id="KAK3764520.1"/>
    </source>
</evidence>
<keyword evidence="6" id="KW-1133">Transmembrane helix</keyword>
<dbReference type="InterPro" id="IPR027359">
    <property type="entry name" value="Volt_channel_dom_sf"/>
</dbReference>
<name>A0AAE1DC48_9GAST</name>
<evidence type="ECO:0000256" key="7">
    <source>
        <dbReference type="ARBA" id="ARBA00023065"/>
    </source>
</evidence>
<evidence type="ECO:0000256" key="5">
    <source>
        <dbReference type="ARBA" id="ARBA00022882"/>
    </source>
</evidence>
<keyword evidence="5" id="KW-0851">Voltage-gated channel</keyword>
<evidence type="ECO:0000256" key="9">
    <source>
        <dbReference type="ARBA" id="ARBA00023303"/>
    </source>
</evidence>
<sequence>MKLENLLKVLASNDGMDAEFIGSSNDEQPKRNKVPIDCFTDKPMHIEESTDSLDCQFCQKPESYFHSSNALPDSHIPYDNPASSRKNCNKTILKAVCTGKAFFSRRLETFDLIIVLISFIVDLVCMQKMPHYKIQDFVFILAFLLPWRVIRVVNSLVVAVQDHEHFRLKLIYGRKKKIVNSLRETEVKLQLFRAQCNALKCLCYNEGIEERKIDQILMVEEGVISKYIQ</sequence>
<dbReference type="GO" id="GO:0030171">
    <property type="term" value="F:voltage-gated proton channel activity"/>
    <property type="evidence" value="ECO:0007669"/>
    <property type="project" value="InterPro"/>
</dbReference>
<keyword evidence="3" id="KW-1003">Cell membrane</keyword>
<evidence type="ECO:0000256" key="3">
    <source>
        <dbReference type="ARBA" id="ARBA00022475"/>
    </source>
</evidence>
<evidence type="ECO:0000256" key="2">
    <source>
        <dbReference type="ARBA" id="ARBA00022448"/>
    </source>
</evidence>
<comment type="caution">
    <text evidence="10">The sequence shown here is derived from an EMBL/GenBank/DDBJ whole genome shotgun (WGS) entry which is preliminary data.</text>
</comment>
<evidence type="ECO:0000256" key="1">
    <source>
        <dbReference type="ARBA" id="ARBA00004651"/>
    </source>
</evidence>
<dbReference type="InterPro" id="IPR031846">
    <property type="entry name" value="Hvcn1"/>
</dbReference>
<proteinExistence type="predicted"/>
<comment type="subcellular location">
    <subcellularLocation>
        <location evidence="1">Cell membrane</location>
        <topology evidence="1">Multi-pass membrane protein</topology>
    </subcellularLocation>
</comment>
<dbReference type="AlphaFoldDB" id="A0AAE1DC48"/>
<evidence type="ECO:0000313" key="11">
    <source>
        <dbReference type="Proteomes" id="UP001283361"/>
    </source>
</evidence>
<keyword evidence="4" id="KW-0812">Transmembrane</keyword>
<dbReference type="PANTHER" id="PTHR46480:SF1">
    <property type="entry name" value="VOLTAGE-GATED HYDROGEN CHANNEL 1"/>
    <property type="match status" value="1"/>
</dbReference>
<dbReference type="EMBL" id="JAWDGP010004435">
    <property type="protein sequence ID" value="KAK3764520.1"/>
    <property type="molecule type" value="Genomic_DNA"/>
</dbReference>
<protein>
    <recommendedName>
        <fullName evidence="12">Voltage-gated hydrogen channel 1</fullName>
    </recommendedName>
</protein>
<evidence type="ECO:0000256" key="4">
    <source>
        <dbReference type="ARBA" id="ARBA00022692"/>
    </source>
</evidence>
<evidence type="ECO:0000256" key="8">
    <source>
        <dbReference type="ARBA" id="ARBA00023136"/>
    </source>
</evidence>
<accession>A0AAE1DC48</accession>
<evidence type="ECO:0008006" key="12">
    <source>
        <dbReference type="Google" id="ProtNLM"/>
    </source>
</evidence>
<dbReference type="Proteomes" id="UP001283361">
    <property type="component" value="Unassembled WGS sequence"/>
</dbReference>
<keyword evidence="7" id="KW-0406">Ion transport</keyword>
<reference evidence="10" key="1">
    <citation type="journal article" date="2023" name="G3 (Bethesda)">
        <title>A reference genome for the long-term kleptoplast-retaining sea slug Elysia crispata morphotype clarki.</title>
        <authorList>
            <person name="Eastman K.E."/>
            <person name="Pendleton A.L."/>
            <person name="Shaikh M.A."/>
            <person name="Suttiyut T."/>
            <person name="Ogas R."/>
            <person name="Tomko P."/>
            <person name="Gavelis G."/>
            <person name="Widhalm J.R."/>
            <person name="Wisecaver J.H."/>
        </authorList>
    </citation>
    <scope>NUCLEOTIDE SEQUENCE</scope>
    <source>
        <strain evidence="10">ECLA1</strain>
    </source>
</reference>
<dbReference type="Gene3D" id="1.20.120.350">
    <property type="entry name" value="Voltage-gated potassium channels. Chain C"/>
    <property type="match status" value="1"/>
</dbReference>
<keyword evidence="8" id="KW-0472">Membrane</keyword>
<dbReference type="GO" id="GO:0005886">
    <property type="term" value="C:plasma membrane"/>
    <property type="evidence" value="ECO:0007669"/>
    <property type="project" value="UniProtKB-SubCell"/>
</dbReference>
<dbReference type="GO" id="GO:0034702">
    <property type="term" value="C:monoatomic ion channel complex"/>
    <property type="evidence" value="ECO:0007669"/>
    <property type="project" value="UniProtKB-KW"/>
</dbReference>
<keyword evidence="9" id="KW-0407">Ion channel</keyword>
<keyword evidence="11" id="KW-1185">Reference proteome</keyword>
<organism evidence="10 11">
    <name type="scientific">Elysia crispata</name>
    <name type="common">lettuce slug</name>
    <dbReference type="NCBI Taxonomy" id="231223"/>
    <lineage>
        <taxon>Eukaryota</taxon>
        <taxon>Metazoa</taxon>
        <taxon>Spiralia</taxon>
        <taxon>Lophotrochozoa</taxon>
        <taxon>Mollusca</taxon>
        <taxon>Gastropoda</taxon>
        <taxon>Heterobranchia</taxon>
        <taxon>Euthyneura</taxon>
        <taxon>Panpulmonata</taxon>
        <taxon>Sacoglossa</taxon>
        <taxon>Placobranchoidea</taxon>
        <taxon>Plakobranchidae</taxon>
        <taxon>Elysia</taxon>
    </lineage>
</organism>
<gene>
    <name evidence="10" type="ORF">RRG08_009202</name>
</gene>
<evidence type="ECO:0000256" key="6">
    <source>
        <dbReference type="ARBA" id="ARBA00022989"/>
    </source>
</evidence>